<gene>
    <name evidence="1" type="ORF">ACFSGX_14000</name>
</gene>
<keyword evidence="2" id="KW-1185">Reference proteome</keyword>
<evidence type="ECO:0000313" key="2">
    <source>
        <dbReference type="Proteomes" id="UP001597400"/>
    </source>
</evidence>
<evidence type="ECO:0008006" key="3">
    <source>
        <dbReference type="Google" id="ProtNLM"/>
    </source>
</evidence>
<evidence type="ECO:0000313" key="1">
    <source>
        <dbReference type="EMBL" id="MFD1951882.1"/>
    </source>
</evidence>
<accession>A0ABW4U1P5</accession>
<proteinExistence type="predicted"/>
<dbReference type="RefSeq" id="WP_380930843.1">
    <property type="nucleotide sequence ID" value="NZ_JBHUGS010000004.1"/>
</dbReference>
<organism evidence="1 2">
    <name type="scientific">Sphingomonas arantia</name>
    <dbReference type="NCBI Taxonomy" id="1460676"/>
    <lineage>
        <taxon>Bacteria</taxon>
        <taxon>Pseudomonadati</taxon>
        <taxon>Pseudomonadota</taxon>
        <taxon>Alphaproteobacteria</taxon>
        <taxon>Sphingomonadales</taxon>
        <taxon>Sphingomonadaceae</taxon>
        <taxon>Sphingomonas</taxon>
    </lineage>
</organism>
<comment type="caution">
    <text evidence="1">The sequence shown here is derived from an EMBL/GenBank/DDBJ whole genome shotgun (WGS) entry which is preliminary data.</text>
</comment>
<protein>
    <recommendedName>
        <fullName evidence="3">DUF2384 domain-containing protein</fullName>
    </recommendedName>
</protein>
<dbReference type="EMBL" id="JBHUGS010000004">
    <property type="protein sequence ID" value="MFD1951882.1"/>
    <property type="molecule type" value="Genomic_DNA"/>
</dbReference>
<name>A0ABW4U1P5_9SPHN</name>
<dbReference type="Proteomes" id="UP001597400">
    <property type="component" value="Unassembled WGS sequence"/>
</dbReference>
<reference evidence="2" key="1">
    <citation type="journal article" date="2019" name="Int. J. Syst. Evol. Microbiol.">
        <title>The Global Catalogue of Microorganisms (GCM) 10K type strain sequencing project: providing services to taxonomists for standard genome sequencing and annotation.</title>
        <authorList>
            <consortium name="The Broad Institute Genomics Platform"/>
            <consortium name="The Broad Institute Genome Sequencing Center for Infectious Disease"/>
            <person name="Wu L."/>
            <person name="Ma J."/>
        </authorList>
    </citation>
    <scope>NUCLEOTIDE SEQUENCE [LARGE SCALE GENOMIC DNA]</scope>
    <source>
        <strain evidence="2">CGMCC 1.12702</strain>
    </source>
</reference>
<sequence length="162" mass="18312">MENREDQSWTFAAVQERLVEAMLMLWRLPDRERGWLRVSISSLWSQYHPTVGMNPAERAEYLLSHDRDEAPRLPGLTRAQVGAMEEALGWMRFVDVADRKLVGLAITQLAEGHSQVSWRRLLKPMGLTLGADGLRMRYGRALNRIAVALDDGGNPCLSASRP</sequence>